<proteinExistence type="predicted"/>
<dbReference type="InterPro" id="IPR022025">
    <property type="entry name" value="Amidoligase_2"/>
</dbReference>
<organism evidence="1 2">
    <name type="scientific">Colletotrichum spinosum</name>
    <dbReference type="NCBI Taxonomy" id="1347390"/>
    <lineage>
        <taxon>Eukaryota</taxon>
        <taxon>Fungi</taxon>
        <taxon>Dikarya</taxon>
        <taxon>Ascomycota</taxon>
        <taxon>Pezizomycotina</taxon>
        <taxon>Sordariomycetes</taxon>
        <taxon>Hypocreomycetidae</taxon>
        <taxon>Glomerellales</taxon>
        <taxon>Glomerellaceae</taxon>
        <taxon>Colletotrichum</taxon>
        <taxon>Colletotrichum orbiculare species complex</taxon>
    </lineage>
</organism>
<dbReference type="AlphaFoldDB" id="A0A4R8QUE8"/>
<dbReference type="Proteomes" id="UP000295083">
    <property type="component" value="Unassembled WGS sequence"/>
</dbReference>
<dbReference type="PANTHER" id="PTHR36847">
    <property type="entry name" value="AMIDOLIGASE ENZYME"/>
    <property type="match status" value="1"/>
</dbReference>
<evidence type="ECO:0000313" key="2">
    <source>
        <dbReference type="Proteomes" id="UP000295083"/>
    </source>
</evidence>
<dbReference type="PANTHER" id="PTHR36847:SF1">
    <property type="entry name" value="AMIDOLIGASE ENZYME"/>
    <property type="match status" value="1"/>
</dbReference>
<protein>
    <recommendedName>
        <fullName evidence="3">Swim zinc finger domain protein</fullName>
    </recommendedName>
</protein>
<dbReference type="EMBL" id="QAPG01000005">
    <property type="protein sequence ID" value="TDZ40454.1"/>
    <property type="molecule type" value="Genomic_DNA"/>
</dbReference>
<comment type="caution">
    <text evidence="1">The sequence shown here is derived from an EMBL/GenBank/DDBJ whole genome shotgun (WGS) entry which is preliminary data.</text>
</comment>
<name>A0A4R8QUE8_9PEZI</name>
<keyword evidence="2" id="KW-1185">Reference proteome</keyword>
<evidence type="ECO:0008006" key="3">
    <source>
        <dbReference type="Google" id="ProtNLM"/>
    </source>
</evidence>
<evidence type="ECO:0000313" key="1">
    <source>
        <dbReference type="EMBL" id="TDZ40454.1"/>
    </source>
</evidence>
<gene>
    <name evidence="1" type="ORF">C8035_v004122</name>
</gene>
<accession>A0A4R8QUE8</accession>
<dbReference type="Pfam" id="PF12224">
    <property type="entry name" value="Amidoligase_2"/>
    <property type="match status" value="1"/>
</dbReference>
<reference evidence="1 2" key="1">
    <citation type="submission" date="2018-11" db="EMBL/GenBank/DDBJ databases">
        <title>Genome sequence and assembly of Colletotrichum spinosum.</title>
        <authorList>
            <person name="Gan P."/>
            <person name="Shirasu K."/>
        </authorList>
    </citation>
    <scope>NUCLEOTIDE SEQUENCE [LARGE SCALE GENOMIC DNA]</scope>
    <source>
        <strain evidence="1 2">CBS 515.97</strain>
    </source>
</reference>
<sequence>MCDFSVLYFGVEIELIASPRFLYLPHTRAVYYEQLAQALKQRRLRAAADSLVSYSKHPEHYDKWWITKDGSLGKPEYPRIALEAVSPIMRSDYTWEREIDTFWGAWSDAFQKPDSSIKCGAHIHVSPYPDKRFGLPQLQDIAYGVIYYEPLIGCILPYHRRQNPFCRPNTMRSRQLENIVLQGWNEMTMLQIFWQSVYSTNSKEGLRDLMQSGFHARRVLWNFDHVVSGGSGTVEFRGGPGLSDTVQTKRWVSFVLAFVHLCLTKVS</sequence>